<dbReference type="Pfam" id="PF10067">
    <property type="entry name" value="DUF2306"/>
    <property type="match status" value="1"/>
</dbReference>
<evidence type="ECO:0000313" key="2">
    <source>
        <dbReference type="EMBL" id="NGP78011.1"/>
    </source>
</evidence>
<feature type="transmembrane region" description="Helical" evidence="1">
    <location>
        <begin position="69"/>
        <end position="89"/>
    </location>
</feature>
<feature type="transmembrane region" description="Helical" evidence="1">
    <location>
        <begin position="43"/>
        <end position="63"/>
    </location>
</feature>
<dbReference type="InterPro" id="IPR018750">
    <property type="entry name" value="DUF2306_membrane"/>
</dbReference>
<reference evidence="2 3" key="1">
    <citation type="submission" date="2020-02" db="EMBL/GenBank/DDBJ databases">
        <title>Balneolaceae bacterium YR4-1, complete genome.</title>
        <authorList>
            <person name="Li Y."/>
            <person name="Wu S."/>
        </authorList>
    </citation>
    <scope>NUCLEOTIDE SEQUENCE [LARGE SCALE GENOMIC DNA]</scope>
    <source>
        <strain evidence="2 3">YR4-1</strain>
    </source>
</reference>
<comment type="caution">
    <text evidence="2">The sequence shown here is derived from an EMBL/GenBank/DDBJ whole genome shotgun (WGS) entry which is preliminary data.</text>
</comment>
<sequence length="159" mass="17902">MENYFIEYPVGAFHFAFAIIALLSGTSVLSFKKGTSLHKKIGYVYALSMLLLNVSALMIYRLFDGFGIFHYAAILSLATVIGGMVPALLRRPIKSWFYLHFSLMYWSVMGLYAAFASEILTRVPETPFFGMVGIASGIIMLAAGLYFYKAKQRWKKHLS</sequence>
<dbReference type="EMBL" id="JAALLT010000005">
    <property type="protein sequence ID" value="NGP78011.1"/>
    <property type="molecule type" value="Genomic_DNA"/>
</dbReference>
<proteinExistence type="predicted"/>
<keyword evidence="3" id="KW-1185">Reference proteome</keyword>
<keyword evidence="1" id="KW-1133">Transmembrane helix</keyword>
<feature type="transmembrane region" description="Helical" evidence="1">
    <location>
        <begin position="96"/>
        <end position="116"/>
    </location>
</feature>
<keyword evidence="1" id="KW-0812">Transmembrane</keyword>
<name>A0A6M1SRG9_9BACT</name>
<accession>A0A6M1SRG9</accession>
<protein>
    <submittedName>
        <fullName evidence="2">DUF2306 domain-containing protein</fullName>
    </submittedName>
</protein>
<dbReference type="Proteomes" id="UP000473278">
    <property type="component" value="Unassembled WGS sequence"/>
</dbReference>
<feature type="transmembrane region" description="Helical" evidence="1">
    <location>
        <begin position="12"/>
        <end position="31"/>
    </location>
</feature>
<evidence type="ECO:0000313" key="3">
    <source>
        <dbReference type="Proteomes" id="UP000473278"/>
    </source>
</evidence>
<feature type="transmembrane region" description="Helical" evidence="1">
    <location>
        <begin position="128"/>
        <end position="148"/>
    </location>
</feature>
<dbReference type="AlphaFoldDB" id="A0A6M1SRG9"/>
<dbReference type="RefSeq" id="WP_165143746.1">
    <property type="nucleotide sequence ID" value="NZ_JAALLT010000005.1"/>
</dbReference>
<keyword evidence="1" id="KW-0472">Membrane</keyword>
<gene>
    <name evidence="2" type="ORF">G3570_15280</name>
</gene>
<organism evidence="2 3">
    <name type="scientific">Halalkalibaculum roseum</name>
    <dbReference type="NCBI Taxonomy" id="2709311"/>
    <lineage>
        <taxon>Bacteria</taxon>
        <taxon>Pseudomonadati</taxon>
        <taxon>Balneolota</taxon>
        <taxon>Balneolia</taxon>
        <taxon>Balneolales</taxon>
        <taxon>Balneolaceae</taxon>
        <taxon>Halalkalibaculum</taxon>
    </lineage>
</organism>
<evidence type="ECO:0000256" key="1">
    <source>
        <dbReference type="SAM" id="Phobius"/>
    </source>
</evidence>